<evidence type="ECO:0008006" key="2">
    <source>
        <dbReference type="Google" id="ProtNLM"/>
    </source>
</evidence>
<reference evidence="1" key="1">
    <citation type="submission" date="2019-08" db="EMBL/GenBank/DDBJ databases">
        <authorList>
            <person name="Kucharzyk K."/>
            <person name="Murdoch R.W."/>
            <person name="Higgins S."/>
            <person name="Loffler F."/>
        </authorList>
    </citation>
    <scope>NUCLEOTIDE SEQUENCE</scope>
</reference>
<accession>A0A645J1Z4</accession>
<gene>
    <name evidence="1" type="ORF">SDC9_205121</name>
</gene>
<dbReference type="EMBL" id="VSSQ01128934">
    <property type="protein sequence ID" value="MPN57427.1"/>
    <property type="molecule type" value="Genomic_DNA"/>
</dbReference>
<evidence type="ECO:0000313" key="1">
    <source>
        <dbReference type="EMBL" id="MPN57427.1"/>
    </source>
</evidence>
<name>A0A645J1Z4_9ZZZZ</name>
<proteinExistence type="predicted"/>
<sequence length="165" mass="19247">MTLINAHFKKRRLIRYHPAKYLNLRYGRALRYTLAGLVYPDIVGFWRSHYPQPFLKATYEAVWRAEGAVLDATCRRKLRTPGDVNEWLMRYWQLAEGSFHPASPGGRHYYAIGENTPRAEGAIRGQAYDMICLNDNRAVEDTGPLERLFCDAFESILPDKYRFEK</sequence>
<organism evidence="1">
    <name type="scientific">bioreactor metagenome</name>
    <dbReference type="NCBI Taxonomy" id="1076179"/>
    <lineage>
        <taxon>unclassified sequences</taxon>
        <taxon>metagenomes</taxon>
        <taxon>ecological metagenomes</taxon>
    </lineage>
</organism>
<protein>
    <recommendedName>
        <fullName evidence="2">Stealth protein CR4 conserved region 4 domain-containing protein</fullName>
    </recommendedName>
</protein>
<comment type="caution">
    <text evidence="1">The sequence shown here is derived from an EMBL/GenBank/DDBJ whole genome shotgun (WGS) entry which is preliminary data.</text>
</comment>
<dbReference type="AlphaFoldDB" id="A0A645J1Z4"/>